<comment type="caution">
    <text evidence="2">The sequence shown here is derived from an EMBL/GenBank/DDBJ whole genome shotgun (WGS) entry which is preliminary data.</text>
</comment>
<feature type="region of interest" description="Disordered" evidence="1">
    <location>
        <begin position="47"/>
        <end position="71"/>
    </location>
</feature>
<dbReference type="RefSeq" id="XP_015662834.1">
    <property type="nucleotide sequence ID" value="XM_015799356.1"/>
</dbReference>
<feature type="compositionally biased region" description="Basic residues" evidence="1">
    <location>
        <begin position="439"/>
        <end position="450"/>
    </location>
</feature>
<evidence type="ECO:0000313" key="2">
    <source>
        <dbReference type="EMBL" id="KPA84395.1"/>
    </source>
</evidence>
<feature type="compositionally biased region" description="Low complexity" evidence="1">
    <location>
        <begin position="53"/>
        <end position="71"/>
    </location>
</feature>
<organism evidence="2 3">
    <name type="scientific">Leptomonas pyrrhocoris</name>
    <name type="common">Firebug parasite</name>
    <dbReference type="NCBI Taxonomy" id="157538"/>
    <lineage>
        <taxon>Eukaryota</taxon>
        <taxon>Discoba</taxon>
        <taxon>Euglenozoa</taxon>
        <taxon>Kinetoplastea</taxon>
        <taxon>Metakinetoplastina</taxon>
        <taxon>Trypanosomatida</taxon>
        <taxon>Trypanosomatidae</taxon>
        <taxon>Leishmaniinae</taxon>
        <taxon>Leptomonas</taxon>
    </lineage>
</organism>
<protein>
    <submittedName>
        <fullName evidence="2">Uncharacterized protein</fullName>
    </submittedName>
</protein>
<dbReference type="GeneID" id="26902673"/>
<dbReference type="AlphaFoldDB" id="A0A0N0DYQ6"/>
<feature type="region of interest" description="Disordered" evidence="1">
    <location>
        <begin position="398"/>
        <end position="466"/>
    </location>
</feature>
<dbReference type="EMBL" id="LGTL01000003">
    <property type="protein sequence ID" value="KPA84395.1"/>
    <property type="molecule type" value="Genomic_DNA"/>
</dbReference>
<name>A0A0N0DYQ6_LEPPY</name>
<keyword evidence="3" id="KW-1185">Reference proteome</keyword>
<gene>
    <name evidence="2" type="ORF">ABB37_02378</name>
</gene>
<evidence type="ECO:0000313" key="3">
    <source>
        <dbReference type="Proteomes" id="UP000037923"/>
    </source>
</evidence>
<reference evidence="2 3" key="1">
    <citation type="submission" date="2015-07" db="EMBL/GenBank/DDBJ databases">
        <title>High-quality genome of monoxenous trypanosomatid Leptomonas pyrrhocoris.</title>
        <authorList>
            <person name="Flegontov P."/>
            <person name="Butenko A."/>
            <person name="Firsov S."/>
            <person name="Vlcek C."/>
            <person name="Logacheva M.D."/>
            <person name="Field M."/>
            <person name="Filatov D."/>
            <person name="Flegontova O."/>
            <person name="Gerasimov E."/>
            <person name="Jackson A.P."/>
            <person name="Kelly S."/>
            <person name="Opperdoes F."/>
            <person name="O'Reilly A."/>
            <person name="Votypka J."/>
            <person name="Yurchenko V."/>
            <person name="Lukes J."/>
        </authorList>
    </citation>
    <scope>NUCLEOTIDE SEQUENCE [LARGE SCALE GENOMIC DNA]</scope>
    <source>
        <strain evidence="2">H10</strain>
    </source>
</reference>
<dbReference type="VEuPathDB" id="TriTrypDB:LpyrH10_03_5290"/>
<proteinExistence type="predicted"/>
<dbReference type="Proteomes" id="UP000037923">
    <property type="component" value="Unassembled WGS sequence"/>
</dbReference>
<feature type="compositionally biased region" description="Polar residues" evidence="1">
    <location>
        <begin position="516"/>
        <end position="532"/>
    </location>
</feature>
<accession>A0A0N0DYQ6</accession>
<feature type="region of interest" description="Disordered" evidence="1">
    <location>
        <begin position="516"/>
        <end position="541"/>
    </location>
</feature>
<evidence type="ECO:0000256" key="1">
    <source>
        <dbReference type="SAM" id="MobiDB-lite"/>
    </source>
</evidence>
<sequence>MWRTGTMYGGFSDRNYGYNLFPGGNAACLPQSYISCRQPNGLMYPSPSCIPRQLDPIQPQQSPQLQPQQVAQQNADSPVCRFYLPTINSAAYWGPHFGDVGGSSGRSSVDTSLAAVTPMSSTHMQNYDSLSQKQFTTGQPLPLPQYFSMRNGNGPSSYSLPMQNLSGSLMLQQLHPQLNGRASQLIMPNCANFRRSNSSYGAAGFNAGTLQRINSGFDSRPSASFRGVDGLQRQFSTVGGDMGFYGYTTQPDTSNGGDTEGYGESVEQPGALQRDKAGGNSLHRMYSYAVVENTNTLNRGPSNYGSFYGGHNLYGDAGGVSSKGSASFYRDMSSGNLQHTYSFAGAVIHGYESGFNLLDAAAEQNEFGGEPSEANLWNTTGNTEYDALNNTNLPRLPSFTPPLYMQSSIPRPRSHSAPASRPTPQLDNFSPPMSERAGHVQRRRRQRPQRRANNEAVEEPQMHNNAVGTVVEMKPLPNPNEEELLPIKRLGSAPVNTTRNLVTPFDQMRALRRVQTSGYQPPNSQTVLSSSRIGRRRDNGGGLTFSGVAVV</sequence>